<dbReference type="EMBL" id="CP063989">
    <property type="protein sequence ID" value="QPL06210.1"/>
    <property type="molecule type" value="Genomic_DNA"/>
</dbReference>
<dbReference type="InterPro" id="IPR019533">
    <property type="entry name" value="Peptidase_S26"/>
</dbReference>
<accession>A0A7T0LM41</accession>
<gene>
    <name evidence="10" type="primary">lepB</name>
    <name evidence="10" type="ORF">ID810_04670</name>
</gene>
<dbReference type="SUPFAM" id="SSF51306">
    <property type="entry name" value="LexA/Signal peptidase"/>
    <property type="match status" value="1"/>
</dbReference>
<dbReference type="Proteomes" id="UP000594637">
    <property type="component" value="Chromosome"/>
</dbReference>
<dbReference type="GO" id="GO:0004252">
    <property type="term" value="F:serine-type endopeptidase activity"/>
    <property type="evidence" value="ECO:0007669"/>
    <property type="project" value="InterPro"/>
</dbReference>
<dbReference type="RefSeq" id="WP_166855403.1">
    <property type="nucleotide sequence ID" value="NZ_CP063989.1"/>
</dbReference>
<comment type="similarity">
    <text evidence="3 7">Belongs to the peptidase S26 family.</text>
</comment>
<dbReference type="Gene3D" id="2.10.109.10">
    <property type="entry name" value="Umud Fragment, subunit A"/>
    <property type="match status" value="1"/>
</dbReference>
<dbReference type="GO" id="GO:0005886">
    <property type="term" value="C:plasma membrane"/>
    <property type="evidence" value="ECO:0007669"/>
    <property type="project" value="UniProtKB-SubCell"/>
</dbReference>
<evidence type="ECO:0000313" key="11">
    <source>
        <dbReference type="Proteomes" id="UP000594637"/>
    </source>
</evidence>
<dbReference type="AlphaFoldDB" id="A0A7T0LM41"/>
<evidence type="ECO:0000256" key="8">
    <source>
        <dbReference type="SAM" id="MobiDB-lite"/>
    </source>
</evidence>
<comment type="catalytic activity">
    <reaction evidence="1 7">
        <text>Cleavage of hydrophobic, N-terminal signal or leader sequences from secreted and periplasmic proteins.</text>
        <dbReference type="EC" id="3.4.21.89"/>
    </reaction>
</comment>
<dbReference type="GO" id="GO:0009003">
    <property type="term" value="F:signal peptidase activity"/>
    <property type="evidence" value="ECO:0007669"/>
    <property type="project" value="UniProtKB-EC"/>
</dbReference>
<dbReference type="InterPro" id="IPR019758">
    <property type="entry name" value="Pept_S26A_signal_pept_1_CS"/>
</dbReference>
<dbReference type="EC" id="3.4.21.89" evidence="4 7"/>
<evidence type="ECO:0000256" key="5">
    <source>
        <dbReference type="ARBA" id="ARBA00022801"/>
    </source>
</evidence>
<evidence type="ECO:0000256" key="7">
    <source>
        <dbReference type="RuleBase" id="RU362042"/>
    </source>
</evidence>
<feature type="region of interest" description="Disordered" evidence="8">
    <location>
        <begin position="1"/>
        <end position="71"/>
    </location>
</feature>
<dbReference type="CDD" id="cd06530">
    <property type="entry name" value="S26_SPase_I"/>
    <property type="match status" value="1"/>
</dbReference>
<feature type="compositionally biased region" description="Basic and acidic residues" evidence="8">
    <location>
        <begin position="292"/>
        <end position="302"/>
    </location>
</feature>
<name>A0A7T0LM41_9ACTO</name>
<keyword evidence="7" id="KW-0472">Membrane</keyword>
<dbReference type="KEGG" id="arep:ID810_04670"/>
<dbReference type="PROSITE" id="PS00761">
    <property type="entry name" value="SPASE_I_3"/>
    <property type="match status" value="1"/>
</dbReference>
<feature type="transmembrane region" description="Helical" evidence="7">
    <location>
        <begin position="78"/>
        <end position="103"/>
    </location>
</feature>
<dbReference type="GO" id="GO:0006465">
    <property type="term" value="P:signal peptide processing"/>
    <property type="evidence" value="ECO:0007669"/>
    <property type="project" value="InterPro"/>
</dbReference>
<evidence type="ECO:0000259" key="9">
    <source>
        <dbReference type="Pfam" id="PF10502"/>
    </source>
</evidence>
<evidence type="ECO:0000256" key="3">
    <source>
        <dbReference type="ARBA" id="ARBA00009370"/>
    </source>
</evidence>
<dbReference type="PRINTS" id="PR00727">
    <property type="entry name" value="LEADERPTASE"/>
</dbReference>
<feature type="active site" evidence="6">
    <location>
        <position position="177"/>
    </location>
</feature>
<dbReference type="NCBIfam" id="TIGR02227">
    <property type="entry name" value="sigpep_I_bact"/>
    <property type="match status" value="1"/>
</dbReference>
<evidence type="ECO:0000256" key="2">
    <source>
        <dbReference type="ARBA" id="ARBA00004401"/>
    </source>
</evidence>
<evidence type="ECO:0000256" key="6">
    <source>
        <dbReference type="PIRSR" id="PIRSR600223-1"/>
    </source>
</evidence>
<dbReference type="InterPro" id="IPR000223">
    <property type="entry name" value="Pept_S26A_signal_pept_1"/>
</dbReference>
<keyword evidence="7" id="KW-0812">Transmembrane</keyword>
<proteinExistence type="inferred from homology"/>
<evidence type="ECO:0000256" key="1">
    <source>
        <dbReference type="ARBA" id="ARBA00000677"/>
    </source>
</evidence>
<keyword evidence="11" id="KW-1185">Reference proteome</keyword>
<dbReference type="PANTHER" id="PTHR43390">
    <property type="entry name" value="SIGNAL PEPTIDASE I"/>
    <property type="match status" value="1"/>
</dbReference>
<keyword evidence="7" id="KW-0645">Protease</keyword>
<keyword evidence="5 7" id="KW-0378">Hydrolase</keyword>
<feature type="active site" evidence="6">
    <location>
        <position position="109"/>
    </location>
</feature>
<reference evidence="10 11" key="1">
    <citation type="submission" date="2020-11" db="EMBL/GenBank/DDBJ databases">
        <title>Actinomyces sp. ZJ750.</title>
        <authorList>
            <person name="Zhou J."/>
        </authorList>
    </citation>
    <scope>NUCLEOTIDE SEQUENCE [LARGE SCALE GENOMIC DNA]</scope>
    <source>
        <strain evidence="10 11">ZJ750</strain>
    </source>
</reference>
<evidence type="ECO:0000256" key="4">
    <source>
        <dbReference type="ARBA" id="ARBA00013208"/>
    </source>
</evidence>
<dbReference type="Pfam" id="PF10502">
    <property type="entry name" value="Peptidase_S26"/>
    <property type="match status" value="1"/>
</dbReference>
<sequence>MTSTSDRSAERPADTGGAPAEESPQVLRTADTPDAAPEHLPTTTLPPSYPPVRRAASPEPRARTSQAPVERRRRGRSVLSALVAVVAVLVVTALIKTFVIQWFEIPSASMEDTLAVGDRVAVWMWGADDLERGDVVVFRDPDHWLTVTEPTGLRAAVQDLLILMHQLPEDTGHILIKRVIGLPGDHVVADGSGTLSVNGVVLDESYVKEGRSASDVAFDVVVPEGFIWVMGDNRSNSADSRYHQDDAHGGFVPMTDVIGEGAAVVWPVSSWAGLGDGTHAFDLVPEPGRAPDPARPEPEEGA</sequence>
<comment type="subcellular location">
    <subcellularLocation>
        <location evidence="2">Cell membrane</location>
        <topology evidence="2">Single-pass type II membrane protein</topology>
    </subcellularLocation>
    <subcellularLocation>
        <location evidence="7">Membrane</location>
        <topology evidence="7">Single-pass type II membrane protein</topology>
    </subcellularLocation>
</comment>
<dbReference type="PANTHER" id="PTHR43390:SF1">
    <property type="entry name" value="CHLOROPLAST PROCESSING PEPTIDASE"/>
    <property type="match status" value="1"/>
</dbReference>
<keyword evidence="7" id="KW-1133">Transmembrane helix</keyword>
<feature type="region of interest" description="Disordered" evidence="8">
    <location>
        <begin position="279"/>
        <end position="302"/>
    </location>
</feature>
<evidence type="ECO:0000313" key="10">
    <source>
        <dbReference type="EMBL" id="QPL06210.1"/>
    </source>
</evidence>
<dbReference type="InterPro" id="IPR036286">
    <property type="entry name" value="LexA/Signal_pep-like_sf"/>
</dbReference>
<feature type="domain" description="Peptidase S26" evidence="9">
    <location>
        <begin position="81"/>
        <end position="266"/>
    </location>
</feature>
<protein>
    <recommendedName>
        <fullName evidence="4 7">Signal peptidase I</fullName>
        <ecNumber evidence="4 7">3.4.21.89</ecNumber>
    </recommendedName>
</protein>
<organism evidence="10 11">
    <name type="scientific">Actinomyces respiraculi</name>
    <dbReference type="NCBI Taxonomy" id="2744574"/>
    <lineage>
        <taxon>Bacteria</taxon>
        <taxon>Bacillati</taxon>
        <taxon>Actinomycetota</taxon>
        <taxon>Actinomycetes</taxon>
        <taxon>Actinomycetales</taxon>
        <taxon>Actinomycetaceae</taxon>
        <taxon>Actinomyces</taxon>
    </lineage>
</organism>